<proteinExistence type="predicted"/>
<gene>
    <name evidence="4" type="ORF">CR164_08750</name>
</gene>
<feature type="signal peptide" evidence="2">
    <location>
        <begin position="1"/>
        <end position="22"/>
    </location>
</feature>
<organism evidence="4 5">
    <name type="scientific">Prosthecochloris marina</name>
    <dbReference type="NCBI Taxonomy" id="2017681"/>
    <lineage>
        <taxon>Bacteria</taxon>
        <taxon>Pseudomonadati</taxon>
        <taxon>Chlorobiota</taxon>
        <taxon>Chlorobiia</taxon>
        <taxon>Chlorobiales</taxon>
        <taxon>Chlorobiaceae</taxon>
        <taxon>Prosthecochloris</taxon>
    </lineage>
</organism>
<dbReference type="PANTHER" id="PTHR30570:SF1">
    <property type="entry name" value="PHOSPHATE-BINDING PROTEIN PSTS"/>
    <property type="match status" value="1"/>
</dbReference>
<feature type="chain" id="PRO_5016264090" evidence="2">
    <location>
        <begin position="23"/>
        <end position="377"/>
    </location>
</feature>
<dbReference type="RefSeq" id="WP_110023630.1">
    <property type="nucleotide sequence ID" value="NZ_PDNZ01000005.1"/>
</dbReference>
<dbReference type="InterPro" id="IPR024370">
    <property type="entry name" value="PBP_domain"/>
</dbReference>
<evidence type="ECO:0000313" key="5">
    <source>
        <dbReference type="Proteomes" id="UP000246278"/>
    </source>
</evidence>
<evidence type="ECO:0000313" key="4">
    <source>
        <dbReference type="EMBL" id="PWW81929.1"/>
    </source>
</evidence>
<reference evidence="5" key="1">
    <citation type="submission" date="2017-10" db="EMBL/GenBank/DDBJ databases">
        <authorList>
            <person name="Gaisin V.A."/>
            <person name="Rysina M.S."/>
            <person name="Grouzdev D.S."/>
        </authorList>
    </citation>
    <scope>NUCLEOTIDE SEQUENCE [LARGE SCALE GENOMIC DNA]</scope>
    <source>
        <strain evidence="5">V1</strain>
    </source>
</reference>
<dbReference type="SUPFAM" id="SSF53850">
    <property type="entry name" value="Periplasmic binding protein-like II"/>
    <property type="match status" value="1"/>
</dbReference>
<name>A0A317T5A4_9CHLB</name>
<dbReference type="Gene3D" id="3.40.190.10">
    <property type="entry name" value="Periplasmic binding protein-like II"/>
    <property type="match status" value="2"/>
</dbReference>
<dbReference type="OrthoDB" id="9783488at2"/>
<evidence type="ECO:0000256" key="1">
    <source>
        <dbReference type="ARBA" id="ARBA00022729"/>
    </source>
</evidence>
<keyword evidence="5" id="KW-1185">Reference proteome</keyword>
<protein>
    <submittedName>
        <fullName evidence="4">Phosphate ABC transporter substrate-binding protein</fullName>
    </submittedName>
</protein>
<dbReference type="AlphaFoldDB" id="A0A317T5A4"/>
<evidence type="ECO:0000256" key="2">
    <source>
        <dbReference type="SAM" id="SignalP"/>
    </source>
</evidence>
<keyword evidence="1 2" id="KW-0732">Signal</keyword>
<dbReference type="PANTHER" id="PTHR30570">
    <property type="entry name" value="PERIPLASMIC PHOSPHATE BINDING COMPONENT OF PHOSPHATE ABC TRANSPORTER"/>
    <property type="match status" value="1"/>
</dbReference>
<dbReference type="PROSITE" id="PS51257">
    <property type="entry name" value="PROKAR_LIPOPROTEIN"/>
    <property type="match status" value="1"/>
</dbReference>
<accession>A0A317T5A4</accession>
<feature type="domain" description="PBP" evidence="3">
    <location>
        <begin position="44"/>
        <end position="337"/>
    </location>
</feature>
<dbReference type="EMBL" id="PDNZ01000005">
    <property type="protein sequence ID" value="PWW81929.1"/>
    <property type="molecule type" value="Genomic_DNA"/>
</dbReference>
<dbReference type="Proteomes" id="UP000246278">
    <property type="component" value="Unassembled WGS sequence"/>
</dbReference>
<comment type="caution">
    <text evidence="4">The sequence shown here is derived from an EMBL/GenBank/DDBJ whole genome shotgun (WGS) entry which is preliminary data.</text>
</comment>
<dbReference type="InterPro" id="IPR050811">
    <property type="entry name" value="Phosphate_ABC_transporter"/>
</dbReference>
<dbReference type="CDD" id="cd13654">
    <property type="entry name" value="PBP2_phosphate_like_2"/>
    <property type="match status" value="1"/>
</dbReference>
<dbReference type="Pfam" id="PF12849">
    <property type="entry name" value="PBP_like_2"/>
    <property type="match status" value="1"/>
</dbReference>
<sequence length="377" mass="40715">MKKTVSLAAFLLLLAGSLSVISCGPKADQSGKEEEVVRKTDQASEGAQSARDYISIVGSSTVYPFATVVAERFGKTTDFKTPKIESTGSGGGFKLFSAGVGVEHPDITNASRRIKKSECEKCAENGVAEVVEIKIGYDGIVMANSKKAMPFMLSRKDIFLALAKEVPAPGGTEGELVANPYTTWKEVNPDLPEIKIEVLGPPPTSGTRDAFVELAMEAGAKEFGWIKALKKEDKDKFKKISHTLREDGAYIEAGENDNLIVQKLDANADALGIFGFSFLDQNSDKIQGTFIDGVQPAFSAIADGSYPLSRPLFFYVKKAHVGTIPGVGEYLEEFTSEKAWGDEGYLTEKGLIPMPQEEREAYAKVAAELTPISCDEL</sequence>
<evidence type="ECO:0000259" key="3">
    <source>
        <dbReference type="Pfam" id="PF12849"/>
    </source>
</evidence>